<reference evidence="7 8" key="1">
    <citation type="submission" date="2011-10" db="EMBL/GenBank/DDBJ databases">
        <title>Genome sequence of Gluconobacter morbifer G707, isolated from Drosophila gut.</title>
        <authorList>
            <person name="Lee W.-J."/>
            <person name="Kim E.-K."/>
        </authorList>
    </citation>
    <scope>NUCLEOTIDE SEQUENCE [LARGE SCALE GENOMIC DNA]</scope>
    <source>
        <strain evidence="7 8">G707</strain>
    </source>
</reference>
<dbReference type="GO" id="GO:0005975">
    <property type="term" value="P:carbohydrate metabolic process"/>
    <property type="evidence" value="ECO:0007669"/>
    <property type="project" value="InterPro"/>
</dbReference>
<dbReference type="InterPro" id="IPR031330">
    <property type="entry name" value="Gly_Hdrlase_35_cat"/>
</dbReference>
<dbReference type="eggNOG" id="COG1874">
    <property type="taxonomic scope" value="Bacteria"/>
</dbReference>
<feature type="domain" description="Glycoside hydrolase 35 catalytic" evidence="4">
    <location>
        <begin position="18"/>
        <end position="248"/>
    </location>
</feature>
<organism evidence="7 8">
    <name type="scientific">Gluconobacter morbifer G707</name>
    <dbReference type="NCBI Taxonomy" id="1088869"/>
    <lineage>
        <taxon>Bacteria</taxon>
        <taxon>Pseudomonadati</taxon>
        <taxon>Pseudomonadota</taxon>
        <taxon>Alphaproteobacteria</taxon>
        <taxon>Acetobacterales</taxon>
        <taxon>Acetobacteraceae</taxon>
        <taxon>Gluconobacter</taxon>
    </lineage>
</organism>
<gene>
    <name evidence="7" type="ORF">GMO_24450</name>
</gene>
<dbReference type="PANTHER" id="PTHR23421">
    <property type="entry name" value="BETA-GALACTOSIDASE RELATED"/>
    <property type="match status" value="1"/>
</dbReference>
<evidence type="ECO:0000259" key="5">
    <source>
        <dbReference type="Pfam" id="PF21317"/>
    </source>
</evidence>
<dbReference type="SUPFAM" id="SSF49785">
    <property type="entry name" value="Galactose-binding domain-like"/>
    <property type="match status" value="1"/>
</dbReference>
<evidence type="ECO:0000256" key="2">
    <source>
        <dbReference type="ARBA" id="ARBA00022801"/>
    </source>
</evidence>
<dbReference type="EMBL" id="AGQV01000010">
    <property type="protein sequence ID" value="EHH67450.1"/>
    <property type="molecule type" value="Genomic_DNA"/>
</dbReference>
<evidence type="ECO:0000256" key="1">
    <source>
        <dbReference type="ARBA" id="ARBA00009809"/>
    </source>
</evidence>
<sequence>MQFPGFHTALSGCRSLGFLRPGPYICGEWDLGGLPAYLLFDEDISLRTRDPRFLKACQRYITAIASSIRPYLAANGGPIIMIQVENEYASFGSDRIYMVWVREAWIQAGIPGPFSTADGLPQLTERRTNLPGCAIGLDGENDISGTKSISTQDPAWISEAYPGWLTHWEDKDLARVEFTKDFSAIVAKGLSFNLYVVHGGTNFGFGAGANAHRDGSGFQPVITSYDYDAPIDEAGRPTKKYYAFRNLLIDHGDCKDLSIPEPPPMVEFEPVMAHRAGSLWEAPGATVICDTPISMERALHQGQGMALYRTTIPAGMSGLLKLPPVHDYARLFLEGTDIGTVSRVNPGEASFMISKAEKPRKLDIIIDTFGHIGYGAALGDRKGLEGHVSLDEKPLRNWTITGFPLDDSHISTLRALPDRAIQHGFLFRAHFDRPARGGVYIDMSSWKKGYVWVNGHALGRFWHIGPQYRLFCPACWIRPIGNEVLILDYHQENPASIKGYKALTGF</sequence>
<dbReference type="Pfam" id="PF21317">
    <property type="entry name" value="BetaGal_ABD_1"/>
    <property type="match status" value="1"/>
</dbReference>
<keyword evidence="2 7" id="KW-0378">Hydrolase</keyword>
<comment type="similarity">
    <text evidence="1">Belongs to the glycosyl hydrolase 35 family.</text>
</comment>
<dbReference type="SUPFAM" id="SSF51445">
    <property type="entry name" value="(Trans)glycosidases"/>
    <property type="match status" value="1"/>
</dbReference>
<dbReference type="InterPro" id="IPR019801">
    <property type="entry name" value="Glyco_hydro_35_CS"/>
</dbReference>
<dbReference type="PRINTS" id="PR00742">
    <property type="entry name" value="GLHYDRLASE35"/>
</dbReference>
<dbReference type="InterPro" id="IPR001944">
    <property type="entry name" value="Glycoside_Hdrlase_35"/>
</dbReference>
<feature type="domain" description="Beta-galactosidase 1-like first all-beta" evidence="5">
    <location>
        <begin position="292"/>
        <end position="404"/>
    </location>
</feature>
<dbReference type="InterPro" id="IPR017853">
    <property type="entry name" value="GH"/>
</dbReference>
<evidence type="ECO:0000259" key="6">
    <source>
        <dbReference type="Pfam" id="PF21467"/>
    </source>
</evidence>
<evidence type="ECO:0000259" key="4">
    <source>
        <dbReference type="Pfam" id="PF01301"/>
    </source>
</evidence>
<dbReference type="InterPro" id="IPR048912">
    <property type="entry name" value="BetaGal1-like_ABD1"/>
</dbReference>
<dbReference type="Pfam" id="PF21467">
    <property type="entry name" value="BetaGal_gal-bd"/>
    <property type="match status" value="1"/>
</dbReference>
<dbReference type="Gene3D" id="3.20.20.80">
    <property type="entry name" value="Glycosidases"/>
    <property type="match status" value="1"/>
</dbReference>
<comment type="caution">
    <text evidence="7">The sequence shown here is derived from an EMBL/GenBank/DDBJ whole genome shotgun (WGS) entry which is preliminary data.</text>
</comment>
<evidence type="ECO:0000256" key="3">
    <source>
        <dbReference type="ARBA" id="ARBA00023295"/>
    </source>
</evidence>
<dbReference type="Proteomes" id="UP000004949">
    <property type="component" value="Unassembled WGS sequence"/>
</dbReference>
<dbReference type="GO" id="GO:0004565">
    <property type="term" value="F:beta-galactosidase activity"/>
    <property type="evidence" value="ECO:0007669"/>
    <property type="project" value="UniProtKB-EC"/>
</dbReference>
<keyword evidence="3 7" id="KW-0326">Glycosidase</keyword>
<evidence type="ECO:0000313" key="7">
    <source>
        <dbReference type="EMBL" id="EHH67450.1"/>
    </source>
</evidence>
<dbReference type="EC" id="3.2.1.23" evidence="7"/>
<evidence type="ECO:0000313" key="8">
    <source>
        <dbReference type="Proteomes" id="UP000004949"/>
    </source>
</evidence>
<dbReference type="InterPro" id="IPR008979">
    <property type="entry name" value="Galactose-bd-like_sf"/>
</dbReference>
<protein>
    <submittedName>
        <fullName evidence="7">Beta-galactosidase</fullName>
        <ecNumber evidence="7">3.2.1.23</ecNumber>
    </submittedName>
</protein>
<dbReference type="PROSITE" id="PS01182">
    <property type="entry name" value="GLYCOSYL_HYDROL_F35"/>
    <property type="match status" value="1"/>
</dbReference>
<feature type="domain" description="Beta-galactosidase galactose-binding" evidence="6">
    <location>
        <begin position="427"/>
        <end position="482"/>
    </location>
</feature>
<keyword evidence="8" id="KW-1185">Reference proteome</keyword>
<dbReference type="Gene3D" id="2.60.120.260">
    <property type="entry name" value="Galactose-binding domain-like"/>
    <property type="match status" value="2"/>
</dbReference>
<dbReference type="InterPro" id="IPR048913">
    <property type="entry name" value="BetaGal_gal-bd"/>
</dbReference>
<name>G6XL22_9PROT</name>
<proteinExistence type="inferred from homology"/>
<accession>G6XL22</accession>
<dbReference type="AlphaFoldDB" id="G6XL22"/>
<dbReference type="PATRIC" id="fig|1088869.3.peg.2438"/>
<dbReference type="Pfam" id="PF01301">
    <property type="entry name" value="Glyco_hydro_35"/>
    <property type="match status" value="1"/>
</dbReference>
<dbReference type="STRING" id="1088869.GMO_24450"/>